<sequence>MPKLALEPFEDLVRILIKELQLVESQIKLDKRVSPEDQLKLPVRRFLAAVAEQLGRKVHLVTEHRQLSTDEVSAVRLDIAVKKSTGPTIGHIELKSTNKGANPYQPLGWSKHDRKQWQKVKNHSNLVYTNGWEWTLVRRGQKKPVYHCYLIPDSSDEVPDSVIADLRTLLTVFFRWEPKTPSSPKALAETLAPLTAYLRDNVREVIEDDNHDALDQLYSRWKVDLMPGASKAQFADSFAQTFTYALLLARVETALAPDEFSVSALPDSLRSNGHRLLGSVLELMAQNQYRQLVEDPIALLEATIGAVESKRFNDVVDAWLYFYEDFLAEYDPKMRKASGVYYTPVDIVQAQVKLVDHALRTRLGRQRGLGSTDVNILDPAAGTATYGLAIANHVLHRADAKLDAARSLARRLSAFELLVGPYSVAHLRLTQLLESTGLVLKDEGVRVYLTNTLLAAGDLSQDSAQFALWQVESDLSAEARKAGIIKDKQTSVRVIIGNPPYKRGKAVEAHGTESIPNVVLQPFGEETPLLDDFIVPLRRTGAGAQAKNLYNLYVYFLRWALWKACQQNPEEPGIVSFITASSYLRGPGFAGVRELMRRVFDEIWIIDLGGDNKGARPEENVFKIETPVAVFVGIQHENTVNRQTGQITKKRHSNRMTQKSRVLYRRIYGTRAEKLAAMQTIEPPEKKEKWVEITAEDWSAKFVPSTVAALGDGVPLTSVFPWSFSGSKTGRTWVVSPDETALRERLRQLQDAGDRETGGELFADSPTGRKFDMPVKSDLIPGSTASTPISEEQVLEGLHIARYGYRAFDRSFCVADHRVIDRPGPSWRLAENPGQLFLVSLTTTALGSGPAIAVSPYPVDLHFFRGSYGAKDVMPLYKRPRSMEPNISSKLLSALSSAYGVEVSPDEVAGYVVGQLGTSAYTERFSEELVESNACVIFTADYELFTAVAALGRSLIFEATWGERFGEVNEFGQIESQRYRGSARLSVSPNEGDYPSDWSYDAEKQVLKVGAGIFTDVRQDVLEFSISGMKVIPSWLGYRMENPAGKSTSPLDRISADEWTHDTALLELLWQVEFVVDTKEEGASLLSSVIGGEIIDPSQIGTPEEYETMEPRDAPDGQGVLEV</sequence>
<dbReference type="Pfam" id="PF18135">
    <property type="entry name" value="Type_ISP_C"/>
    <property type="match status" value="1"/>
</dbReference>
<name>A0A7T0KN10_9CORY</name>
<dbReference type="PANTHER" id="PTHR33841:SF1">
    <property type="entry name" value="DNA METHYLTRANSFERASE A"/>
    <property type="match status" value="1"/>
</dbReference>
<dbReference type="GO" id="GO:0003676">
    <property type="term" value="F:nucleic acid binding"/>
    <property type="evidence" value="ECO:0007669"/>
    <property type="project" value="InterPro"/>
</dbReference>
<organism evidence="8 9">
    <name type="scientific">Corynebacterium qintianiae</name>
    <dbReference type="NCBI Taxonomy" id="2709392"/>
    <lineage>
        <taxon>Bacteria</taxon>
        <taxon>Bacillati</taxon>
        <taxon>Actinomycetota</taxon>
        <taxon>Actinomycetes</taxon>
        <taxon>Mycobacteriales</taxon>
        <taxon>Corynebacteriaceae</taxon>
        <taxon>Corynebacterium</taxon>
    </lineage>
</organism>
<comment type="catalytic activity">
    <reaction evidence="5">
        <text>a 2'-deoxyadenosine in DNA + S-adenosyl-L-methionine = an N(6)-methyl-2'-deoxyadenosine in DNA + S-adenosyl-L-homocysteine + H(+)</text>
        <dbReference type="Rhea" id="RHEA:15197"/>
        <dbReference type="Rhea" id="RHEA-COMP:12418"/>
        <dbReference type="Rhea" id="RHEA-COMP:12419"/>
        <dbReference type="ChEBI" id="CHEBI:15378"/>
        <dbReference type="ChEBI" id="CHEBI:57856"/>
        <dbReference type="ChEBI" id="CHEBI:59789"/>
        <dbReference type="ChEBI" id="CHEBI:90615"/>
        <dbReference type="ChEBI" id="CHEBI:90616"/>
        <dbReference type="EC" id="2.1.1.72"/>
    </reaction>
</comment>
<evidence type="ECO:0000313" key="8">
    <source>
        <dbReference type="EMBL" id="QPK83366.1"/>
    </source>
</evidence>
<dbReference type="SUPFAM" id="SSF53335">
    <property type="entry name" value="S-adenosyl-L-methionine-dependent methyltransferases"/>
    <property type="match status" value="1"/>
</dbReference>
<keyword evidence="3" id="KW-0808">Transferase</keyword>
<dbReference type="InterPro" id="IPR011639">
    <property type="entry name" value="MethylTrfase_TaqI-like_dom"/>
</dbReference>
<dbReference type="InterPro" id="IPR029063">
    <property type="entry name" value="SAM-dependent_MTases_sf"/>
</dbReference>
<gene>
    <name evidence="8" type="ORF">G7Y29_00600</name>
</gene>
<evidence type="ECO:0000313" key="9">
    <source>
        <dbReference type="Proteomes" id="UP000594586"/>
    </source>
</evidence>
<dbReference type="PRINTS" id="PR00507">
    <property type="entry name" value="N12N6MTFRASE"/>
</dbReference>
<feature type="domain" description="Type ISP restriction-modification enzyme LLaBIII C-terminal specificity" evidence="7">
    <location>
        <begin position="719"/>
        <end position="1060"/>
    </location>
</feature>
<dbReference type="Pfam" id="PF07669">
    <property type="entry name" value="Eco57I"/>
    <property type="match status" value="1"/>
</dbReference>
<evidence type="ECO:0000259" key="7">
    <source>
        <dbReference type="Pfam" id="PF18135"/>
    </source>
</evidence>
<protein>
    <recommendedName>
        <fullName evidence="1">site-specific DNA-methyltransferase (adenine-specific)</fullName>
        <ecNumber evidence="1">2.1.1.72</ecNumber>
    </recommendedName>
</protein>
<keyword evidence="9" id="KW-1185">Reference proteome</keyword>
<feature type="domain" description="Type II methyltransferase M.TaqI-like" evidence="6">
    <location>
        <begin position="487"/>
        <end position="607"/>
    </location>
</feature>
<dbReference type="InterPro" id="IPR041635">
    <property type="entry name" value="Type_ISP_LLaBIII_C"/>
</dbReference>
<dbReference type="PROSITE" id="PS00092">
    <property type="entry name" value="N6_MTASE"/>
    <property type="match status" value="1"/>
</dbReference>
<dbReference type="REBASE" id="469497">
    <property type="entry name" value="Csp1420ORF600P"/>
</dbReference>
<evidence type="ECO:0000256" key="2">
    <source>
        <dbReference type="ARBA" id="ARBA00022603"/>
    </source>
</evidence>
<dbReference type="InterPro" id="IPR050953">
    <property type="entry name" value="N4_N6_ade-DNA_methylase"/>
</dbReference>
<dbReference type="RefSeq" id="WP_165002940.1">
    <property type="nucleotide sequence ID" value="NZ_CP064955.1"/>
</dbReference>
<evidence type="ECO:0000256" key="5">
    <source>
        <dbReference type="ARBA" id="ARBA00047942"/>
    </source>
</evidence>
<dbReference type="EMBL" id="CP064955">
    <property type="protein sequence ID" value="QPK83366.1"/>
    <property type="molecule type" value="Genomic_DNA"/>
</dbReference>
<reference evidence="8 9" key="1">
    <citation type="submission" date="2020-11" db="EMBL/GenBank/DDBJ databases">
        <title>Corynebacterium sp. MC1420.</title>
        <authorList>
            <person name="Zhou J."/>
        </authorList>
    </citation>
    <scope>NUCLEOTIDE SEQUENCE [LARGE SCALE GENOMIC DNA]</scope>
    <source>
        <strain evidence="8 9">MC1420</strain>
    </source>
</reference>
<dbReference type="Gene3D" id="3.40.50.150">
    <property type="entry name" value="Vaccinia Virus protein VP39"/>
    <property type="match status" value="1"/>
</dbReference>
<keyword evidence="4" id="KW-0949">S-adenosyl-L-methionine</keyword>
<proteinExistence type="predicted"/>
<dbReference type="GO" id="GO:0009007">
    <property type="term" value="F:site-specific DNA-methyltransferase (adenine-specific) activity"/>
    <property type="evidence" value="ECO:0007669"/>
    <property type="project" value="UniProtKB-EC"/>
</dbReference>
<dbReference type="AlphaFoldDB" id="A0A7T0KN10"/>
<dbReference type="Proteomes" id="UP000594586">
    <property type="component" value="Chromosome"/>
</dbReference>
<dbReference type="PANTHER" id="PTHR33841">
    <property type="entry name" value="DNA METHYLTRANSFERASE YEEA-RELATED"/>
    <property type="match status" value="1"/>
</dbReference>
<dbReference type="EC" id="2.1.1.72" evidence="1"/>
<evidence type="ECO:0000259" key="6">
    <source>
        <dbReference type="Pfam" id="PF07669"/>
    </source>
</evidence>
<evidence type="ECO:0000256" key="3">
    <source>
        <dbReference type="ARBA" id="ARBA00022679"/>
    </source>
</evidence>
<evidence type="ECO:0000256" key="4">
    <source>
        <dbReference type="ARBA" id="ARBA00022691"/>
    </source>
</evidence>
<evidence type="ECO:0000256" key="1">
    <source>
        <dbReference type="ARBA" id="ARBA00011900"/>
    </source>
</evidence>
<dbReference type="InterPro" id="IPR002052">
    <property type="entry name" value="DNA_methylase_N6_adenine_CS"/>
</dbReference>
<accession>A0A7T0KN10</accession>
<keyword evidence="2 8" id="KW-0489">Methyltransferase</keyword>
<dbReference type="GO" id="GO:0006304">
    <property type="term" value="P:DNA modification"/>
    <property type="evidence" value="ECO:0007669"/>
    <property type="project" value="InterPro"/>
</dbReference>
<dbReference type="KEGG" id="cqn:G7Y29_00600"/>
<dbReference type="GO" id="GO:0032259">
    <property type="term" value="P:methylation"/>
    <property type="evidence" value="ECO:0007669"/>
    <property type="project" value="UniProtKB-KW"/>
</dbReference>